<keyword evidence="6" id="KW-0800">Toxin</keyword>
<evidence type="ECO:0000256" key="5">
    <source>
        <dbReference type="ARBA" id="ARBA00022842"/>
    </source>
</evidence>
<dbReference type="RefSeq" id="WP_209905924.1">
    <property type="nucleotide sequence ID" value="NZ_BAAAMI010000019.1"/>
</dbReference>
<dbReference type="Proteomes" id="UP000766570">
    <property type="component" value="Unassembled WGS sequence"/>
</dbReference>
<evidence type="ECO:0000256" key="6">
    <source>
        <dbReference type="HAMAP-Rule" id="MF_00265"/>
    </source>
</evidence>
<comment type="cofactor">
    <cofactor evidence="6">
        <name>Mg(2+)</name>
        <dbReference type="ChEBI" id="CHEBI:18420"/>
    </cofactor>
</comment>
<comment type="caution">
    <text evidence="8">The sequence shown here is derived from an EMBL/GenBank/DDBJ whole genome shotgun (WGS) entry which is preliminary data.</text>
</comment>
<dbReference type="HAMAP" id="MF_00265">
    <property type="entry name" value="VapC_Nob1"/>
    <property type="match status" value="1"/>
</dbReference>
<dbReference type="EMBL" id="JAGIOE010000001">
    <property type="protein sequence ID" value="MBP2372636.1"/>
    <property type="molecule type" value="Genomic_DNA"/>
</dbReference>
<keyword evidence="2 6" id="KW-0540">Nuclease</keyword>
<reference evidence="8 9" key="1">
    <citation type="submission" date="2021-03" db="EMBL/GenBank/DDBJ databases">
        <title>Sequencing the genomes of 1000 actinobacteria strains.</title>
        <authorList>
            <person name="Klenk H.-P."/>
        </authorList>
    </citation>
    <scope>NUCLEOTIDE SEQUENCE [LARGE SCALE GENOMIC DNA]</scope>
    <source>
        <strain evidence="8 9">DSM 15454</strain>
    </source>
</reference>
<evidence type="ECO:0000256" key="2">
    <source>
        <dbReference type="ARBA" id="ARBA00022722"/>
    </source>
</evidence>
<keyword evidence="1 6" id="KW-1277">Toxin-antitoxin system</keyword>
<keyword evidence="3 6" id="KW-0479">Metal-binding</keyword>
<keyword evidence="9" id="KW-1185">Reference proteome</keyword>
<dbReference type="InterPro" id="IPR002716">
    <property type="entry name" value="PIN_dom"/>
</dbReference>
<name>A0ABS4W8V5_9MICC</name>
<keyword evidence="5 6" id="KW-0460">Magnesium</keyword>
<gene>
    <name evidence="6" type="primary">vapC</name>
    <name evidence="8" type="ORF">JOF46_000548</name>
</gene>
<evidence type="ECO:0000313" key="9">
    <source>
        <dbReference type="Proteomes" id="UP000766570"/>
    </source>
</evidence>
<protein>
    <recommendedName>
        <fullName evidence="6">Ribonuclease VapC</fullName>
        <shortName evidence="6">RNase VapC</shortName>
        <ecNumber evidence="6">3.1.-.-</ecNumber>
    </recommendedName>
    <alternativeName>
        <fullName evidence="6">Toxin VapC</fullName>
    </alternativeName>
</protein>
<feature type="binding site" evidence="6">
    <location>
        <position position="5"/>
    </location>
    <ligand>
        <name>Mg(2+)</name>
        <dbReference type="ChEBI" id="CHEBI:18420"/>
    </ligand>
</feature>
<feature type="domain" description="PIN" evidence="7">
    <location>
        <begin position="2"/>
        <end position="111"/>
    </location>
</feature>
<comment type="function">
    <text evidence="6">Toxic component of a toxin-antitoxin (TA) system. An RNase.</text>
</comment>
<accession>A0ABS4W8V5</accession>
<feature type="binding site" evidence="6">
    <location>
        <position position="86"/>
    </location>
    <ligand>
        <name>Mg(2+)</name>
        <dbReference type="ChEBI" id="CHEBI:18420"/>
    </ligand>
</feature>
<dbReference type="InterPro" id="IPR022907">
    <property type="entry name" value="VapC_family"/>
</dbReference>
<evidence type="ECO:0000313" key="8">
    <source>
        <dbReference type="EMBL" id="MBP2372636.1"/>
    </source>
</evidence>
<comment type="similarity">
    <text evidence="6">Belongs to the PINc/VapC protein family.</text>
</comment>
<dbReference type="EC" id="3.1.-.-" evidence="6"/>
<dbReference type="CDD" id="cd09854">
    <property type="entry name" value="PIN_VapC-like"/>
    <property type="match status" value="1"/>
</dbReference>
<keyword evidence="4 6" id="KW-0378">Hydrolase</keyword>
<dbReference type="SUPFAM" id="SSF88723">
    <property type="entry name" value="PIN domain-like"/>
    <property type="match status" value="1"/>
</dbReference>
<sequence length="123" mass="13565">MILVDTSIWIDHLHSLEHDLAALLADDEVGCHPYVIEELGLGSIKQRAVVLELLQGLHQFPVLDHTEVMTLINAQHLWGRGLSAVDCHLLGSVSLVGGSQLWTRDKRLIAACRELGVAYRKGP</sequence>
<dbReference type="Pfam" id="PF01850">
    <property type="entry name" value="PIN"/>
    <property type="match status" value="1"/>
</dbReference>
<evidence type="ECO:0000259" key="7">
    <source>
        <dbReference type="Pfam" id="PF01850"/>
    </source>
</evidence>
<evidence type="ECO:0000256" key="1">
    <source>
        <dbReference type="ARBA" id="ARBA00022649"/>
    </source>
</evidence>
<dbReference type="Gene3D" id="3.40.50.1010">
    <property type="entry name" value="5'-nuclease"/>
    <property type="match status" value="1"/>
</dbReference>
<dbReference type="InterPro" id="IPR029060">
    <property type="entry name" value="PIN-like_dom_sf"/>
</dbReference>
<evidence type="ECO:0000256" key="3">
    <source>
        <dbReference type="ARBA" id="ARBA00022723"/>
    </source>
</evidence>
<evidence type="ECO:0000256" key="4">
    <source>
        <dbReference type="ARBA" id="ARBA00022801"/>
    </source>
</evidence>
<proteinExistence type="inferred from homology"/>
<organism evidence="8 9">
    <name type="scientific">Paeniglutamicibacter psychrophenolicus</name>
    <dbReference type="NCBI Taxonomy" id="257454"/>
    <lineage>
        <taxon>Bacteria</taxon>
        <taxon>Bacillati</taxon>
        <taxon>Actinomycetota</taxon>
        <taxon>Actinomycetes</taxon>
        <taxon>Micrococcales</taxon>
        <taxon>Micrococcaceae</taxon>
        <taxon>Paeniglutamicibacter</taxon>
    </lineage>
</organism>